<dbReference type="Pfam" id="PF10421">
    <property type="entry name" value="OAS1_C"/>
    <property type="match status" value="3"/>
</dbReference>
<organism evidence="4 5">
    <name type="scientific">Holothuria leucospilota</name>
    <name type="common">Black long sea cucumber</name>
    <name type="synonym">Mertensiothuria leucospilota</name>
    <dbReference type="NCBI Taxonomy" id="206669"/>
    <lineage>
        <taxon>Eukaryota</taxon>
        <taxon>Metazoa</taxon>
        <taxon>Echinodermata</taxon>
        <taxon>Eleutherozoa</taxon>
        <taxon>Echinozoa</taxon>
        <taxon>Holothuroidea</taxon>
        <taxon>Aspidochirotacea</taxon>
        <taxon>Aspidochirotida</taxon>
        <taxon>Holothuriidae</taxon>
        <taxon>Holothuria</taxon>
    </lineage>
</organism>
<dbReference type="Gene3D" id="3.30.460.10">
    <property type="entry name" value="Beta Polymerase, domain 2"/>
    <property type="match status" value="2"/>
</dbReference>
<dbReference type="Proteomes" id="UP001152320">
    <property type="component" value="Chromosome 18"/>
</dbReference>
<feature type="domain" description="2'-5'-oligoadenylate synthetase 1" evidence="3">
    <location>
        <begin position="370"/>
        <end position="487"/>
    </location>
</feature>
<dbReference type="InterPro" id="IPR043519">
    <property type="entry name" value="NT_sf"/>
</dbReference>
<gene>
    <name evidence="4" type="ORF">HOLleu_34750</name>
</gene>
<protein>
    <submittedName>
        <fullName evidence="4">2'-5'-oligoadenylate synthase 3</fullName>
    </submittedName>
</protein>
<dbReference type="PANTHER" id="PTHR11258:SF11">
    <property type="entry name" value="C2H2-TYPE DOMAIN-CONTAINING PROTEIN"/>
    <property type="match status" value="1"/>
</dbReference>
<dbReference type="SUPFAM" id="SSF81631">
    <property type="entry name" value="PAP/OAS1 substrate-binding domain"/>
    <property type="match status" value="3"/>
</dbReference>
<accession>A0A9Q0YNT0</accession>
<feature type="transmembrane region" description="Helical" evidence="2">
    <location>
        <begin position="600"/>
        <end position="628"/>
    </location>
</feature>
<dbReference type="GO" id="GO:0003725">
    <property type="term" value="F:double-stranded RNA binding"/>
    <property type="evidence" value="ECO:0007669"/>
    <property type="project" value="TreeGrafter"/>
</dbReference>
<dbReference type="Gene3D" id="1.10.1410.20">
    <property type="entry name" value="2'-5'-oligoadenylate synthetase 1, domain 2"/>
    <property type="match status" value="3"/>
</dbReference>
<evidence type="ECO:0000313" key="4">
    <source>
        <dbReference type="EMBL" id="KAJ8024750.1"/>
    </source>
</evidence>
<evidence type="ECO:0000259" key="3">
    <source>
        <dbReference type="Pfam" id="PF10421"/>
    </source>
</evidence>
<keyword evidence="2" id="KW-0812">Transmembrane</keyword>
<dbReference type="PROSITE" id="PS50152">
    <property type="entry name" value="25A_SYNTH_3"/>
    <property type="match status" value="1"/>
</dbReference>
<evidence type="ECO:0000313" key="5">
    <source>
        <dbReference type="Proteomes" id="UP001152320"/>
    </source>
</evidence>
<feature type="domain" description="2'-5'-oligoadenylate synthetase 1" evidence="3">
    <location>
        <begin position="884"/>
        <end position="1001"/>
    </location>
</feature>
<keyword evidence="2" id="KW-1133">Transmembrane helix</keyword>
<reference evidence="4" key="1">
    <citation type="submission" date="2021-10" db="EMBL/GenBank/DDBJ databases">
        <title>Tropical sea cucumber genome reveals ecological adaptation and Cuvierian tubules defense mechanism.</title>
        <authorList>
            <person name="Chen T."/>
        </authorList>
    </citation>
    <scope>NUCLEOTIDE SEQUENCE</scope>
    <source>
        <strain evidence="4">Nanhai2018</strain>
        <tissue evidence="4">Muscle</tissue>
    </source>
</reference>
<evidence type="ECO:0000256" key="1">
    <source>
        <dbReference type="ARBA" id="ARBA00009526"/>
    </source>
</evidence>
<comment type="similarity">
    <text evidence="1">Belongs to the 2-5A synthase family.</text>
</comment>
<dbReference type="GO" id="GO:0005654">
    <property type="term" value="C:nucleoplasm"/>
    <property type="evidence" value="ECO:0007669"/>
    <property type="project" value="TreeGrafter"/>
</dbReference>
<keyword evidence="2" id="KW-0472">Membrane</keyword>
<comment type="caution">
    <text evidence="4">The sequence shown here is derived from an EMBL/GenBank/DDBJ whole genome shotgun (WGS) entry which is preliminary data.</text>
</comment>
<dbReference type="GO" id="GO:0016020">
    <property type="term" value="C:membrane"/>
    <property type="evidence" value="ECO:0007669"/>
    <property type="project" value="TreeGrafter"/>
</dbReference>
<dbReference type="GO" id="GO:0001730">
    <property type="term" value="F:2'-5'-oligoadenylate synthetase activity"/>
    <property type="evidence" value="ECO:0007669"/>
    <property type="project" value="TreeGrafter"/>
</dbReference>
<feature type="transmembrane region" description="Helical" evidence="2">
    <location>
        <begin position="1448"/>
        <end position="1466"/>
    </location>
</feature>
<feature type="domain" description="2'-5'-oligoadenylate synthetase 1" evidence="3">
    <location>
        <begin position="1234"/>
        <end position="1353"/>
    </location>
</feature>
<dbReference type="SUPFAM" id="SSF81301">
    <property type="entry name" value="Nucleotidyltransferase"/>
    <property type="match status" value="4"/>
</dbReference>
<keyword evidence="5" id="KW-1185">Reference proteome</keyword>
<dbReference type="CDD" id="cd05400">
    <property type="entry name" value="NT_2-5OAS_ClassI-CCAase"/>
    <property type="match status" value="2"/>
</dbReference>
<dbReference type="InterPro" id="IPR006116">
    <property type="entry name" value="NT_2-5OAS_ClassI-CCAase"/>
</dbReference>
<dbReference type="InterPro" id="IPR018952">
    <property type="entry name" value="2-5-oligoAdlate_synth_1_dom2/C"/>
</dbReference>
<dbReference type="PANTHER" id="PTHR11258">
    <property type="entry name" value="2-5 OLIGOADENYLATE SYNTHETASE"/>
    <property type="match status" value="1"/>
</dbReference>
<dbReference type="OrthoDB" id="10057353at2759"/>
<dbReference type="Pfam" id="PF18144">
    <property type="entry name" value="SMODS"/>
    <property type="match status" value="1"/>
</dbReference>
<dbReference type="EMBL" id="JAIZAY010000018">
    <property type="protein sequence ID" value="KAJ8024750.1"/>
    <property type="molecule type" value="Genomic_DNA"/>
</dbReference>
<sequence>MTFNGALRDFAQDLIPNREEMIQFGEAIDDVLQKISDHFGEERVDRIEPSGRTPKKSAVSGMTDVDIYIYINNPYAPRFQLDDMAKIREMIGSFGQEGNENELGIYFKYKGVNIALLAAKNFLPSNFNNPYQDGNRVREVQHANALKKLHSAPEGSRNNRDPFSHSLSRLAKYWFSQLRNADKVVDGLRIMEYLGARAAEEERISDKMTFSGKLRYFAQNLAPDQYEVRKAGETIDEISRIVHAHFKGRGVVDRITPFGSYPKKTSIRSMMDVDIILYINNQHPPFGDIIEELYAIVPCQCKSQCHCVKNDYGIKFSYDGIKIDLLPAVNFLPSWPRRRPLGIGESVRIQHERALEYLKKVPEDMRHYYSTSLSCASVLFEKERDSFSHSLSRLAKYWGSKVPVDNMRSRSSIMEYMGAYAADRQNGNQDIVKGFRCFLKLFESPHSLNIFFTSFYRKKDVPNKVKTKRPLLLDPCNPYNNFLDTETNACKLEQMKPYAKATLARLDAAEMDLSRGKGVISDIFSQCCYVHETGVKSNLSATRTFPSHGDRESRIIRRSFGGNHQKTNSVSENNFSWFLDVCMVSVTLLSHLWDSFLVSVNFLFLFCCVCYFFLMLCFSILQLCLWPLRLGILCLLHRCGRENSNVNPQPTTLAERISSNPTRASETELSTSSDKYCAQAICTTGSPESNVITMATDVNTGTDTSITTDAVWSSIVRQGGKMTFSKHLRAFAEGLAPDHDVVQRAKQTIDEMSRVIKAHFKGRGVVDRITPFGSLPKKTSIHGMMDIDVIVYINNRHPPFHDIIEELNNILPCNCQCRYECHCGKNEFGIKFCHDGFKIDLLPAVNFLPSEQRHSDFNEDSIIRQHKGALQYVKKVPVHMRHYYSTSLSGASVLFEKQRDSFSHSLSRLAKYWSSRVPVDNIRSRSSVMEYMGAYAADQQLGKQNIVEGFRRFLKLFESSHSLDIYWLKFYNVFDVPLDIMVQRPLLLDPCNPYNNLLDLENNAHLINEMRLYAEATLARLHEAEMDFDVGSVVDDIDDIFNQDIHLNLEDSETKYDQMDCRPLYTNRTPYQDDNKMTFSGRLRAFAQDLAPSQYEVLRAGETINVISRCIHSHFKGRGVVDRITPFGSYPKKTSLSGSMDVDIIVYINNEDPPFYDIIDEIYRIVCRQFDSSCKKNSYGVYFSHRGLKVDLLPAKNFLPTSSSHDPNVDRSIRVQHARALKHVKDKVPVSRRDYYSTSMSGISVLFEQNRDSFSHCISRLAKYWSTTLPVDSMRGHSSIMEYMGAFAAEQESGSHNQDIYRGFHRFLKLLESPDTIYIYWTEFYTWHYIPDDVMAQCPLLLDPCNPFNNLLNIEGADNANILRRMKPYAETTLTRLEEAYNRGFVSNIKSIFQKDFRSTQLRSSPTPQPAPFTRPTPQPAPFTRFDHCRSTRSDESVCSLSCVCRCFFSFVVFCLCLFLLPILFGPR</sequence>
<dbReference type="GO" id="GO:0005829">
    <property type="term" value="C:cytosol"/>
    <property type="evidence" value="ECO:0007669"/>
    <property type="project" value="TreeGrafter"/>
</dbReference>
<name>A0A9Q0YNT0_HOLLE</name>
<evidence type="ECO:0000256" key="2">
    <source>
        <dbReference type="SAM" id="Phobius"/>
    </source>
</evidence>
<proteinExistence type="inferred from homology"/>
<feature type="transmembrane region" description="Helical" evidence="2">
    <location>
        <begin position="575"/>
        <end position="593"/>
    </location>
</feature>